<organism evidence="3 4">
    <name type="scientific">Psychromonas ingrahamii (strain DSM 17664 / CCUG 51855 / 37)</name>
    <dbReference type="NCBI Taxonomy" id="357804"/>
    <lineage>
        <taxon>Bacteria</taxon>
        <taxon>Pseudomonadati</taxon>
        <taxon>Pseudomonadota</taxon>
        <taxon>Gammaproteobacteria</taxon>
        <taxon>Alteromonadales</taxon>
        <taxon>Psychromonadaceae</taxon>
        <taxon>Psychromonas</taxon>
    </lineage>
</organism>
<dbReference type="Proteomes" id="UP000000639">
    <property type="component" value="Chromosome"/>
</dbReference>
<keyword evidence="1" id="KW-0812">Transmembrane</keyword>
<keyword evidence="4" id="KW-1185">Reference proteome</keyword>
<reference evidence="3 4" key="1">
    <citation type="submission" date="2007-01" db="EMBL/GenBank/DDBJ databases">
        <title>Complete sequence of Psychromonas ingrahamii 37.</title>
        <authorList>
            <consortium name="US DOE Joint Genome Institute"/>
            <person name="Copeland A."/>
            <person name="Lucas S."/>
            <person name="Lapidus A."/>
            <person name="Barry K."/>
            <person name="Detter J.C."/>
            <person name="Glavina del Rio T."/>
            <person name="Hammon N."/>
            <person name="Israni S."/>
            <person name="Dalin E."/>
            <person name="Tice H."/>
            <person name="Pitluck S."/>
            <person name="Thompson L.S."/>
            <person name="Brettin T."/>
            <person name="Bruce D."/>
            <person name="Han C."/>
            <person name="Tapia R."/>
            <person name="Schmutz J."/>
            <person name="Larimer F."/>
            <person name="Land M."/>
            <person name="Hauser L."/>
            <person name="Kyrpides N."/>
            <person name="Ivanova N."/>
            <person name="Staley J."/>
            <person name="Richardson P."/>
        </authorList>
    </citation>
    <scope>NUCLEOTIDE SEQUENCE [LARGE SCALE GENOMIC DNA]</scope>
    <source>
        <strain evidence="3 4">37</strain>
    </source>
</reference>
<dbReference type="KEGG" id="pin:Ping_1127"/>
<dbReference type="Pfam" id="PF13116">
    <property type="entry name" value="YhdP"/>
    <property type="match status" value="1"/>
</dbReference>
<feature type="transmembrane region" description="Helical" evidence="1">
    <location>
        <begin position="12"/>
        <end position="34"/>
    </location>
</feature>
<evidence type="ECO:0000313" key="4">
    <source>
        <dbReference type="Proteomes" id="UP000000639"/>
    </source>
</evidence>
<feature type="domain" description="YhdP central" evidence="2">
    <location>
        <begin position="6"/>
        <end position="1263"/>
    </location>
</feature>
<name>A1STZ9_PSYIN</name>
<dbReference type="PANTHER" id="PTHR38690:SF1">
    <property type="entry name" value="PROTEASE"/>
    <property type="match status" value="1"/>
</dbReference>
<dbReference type="STRING" id="357804.Ping_1127"/>
<dbReference type="eggNOG" id="COG3164">
    <property type="taxonomic scope" value="Bacteria"/>
</dbReference>
<evidence type="ECO:0000259" key="2">
    <source>
        <dbReference type="Pfam" id="PF13116"/>
    </source>
</evidence>
<evidence type="ECO:0000313" key="3">
    <source>
        <dbReference type="EMBL" id="ABM02964.1"/>
    </source>
</evidence>
<keyword evidence="1" id="KW-1133">Transmembrane helix</keyword>
<dbReference type="HOGENOM" id="CLU_003522_0_0_6"/>
<keyword evidence="1" id="KW-0472">Membrane</keyword>
<dbReference type="NCBIfam" id="TIGR02099">
    <property type="entry name" value="YhdP family protein"/>
    <property type="match status" value="1"/>
</dbReference>
<dbReference type="InterPro" id="IPR025263">
    <property type="entry name" value="YhdP_central"/>
</dbReference>
<dbReference type="OrthoDB" id="9762238at2"/>
<proteinExistence type="predicted"/>
<dbReference type="EMBL" id="CP000510">
    <property type="protein sequence ID" value="ABM02964.1"/>
    <property type="molecule type" value="Genomic_DNA"/>
</dbReference>
<dbReference type="PANTHER" id="PTHR38690">
    <property type="entry name" value="PROTEASE-RELATED"/>
    <property type="match status" value="1"/>
</dbReference>
<accession>A1STZ9</accession>
<evidence type="ECO:0000256" key="1">
    <source>
        <dbReference type="SAM" id="Phobius"/>
    </source>
</evidence>
<dbReference type="RefSeq" id="WP_011769527.1">
    <property type="nucleotide sequence ID" value="NC_008709.1"/>
</dbReference>
<protein>
    <submittedName>
        <fullName evidence="3">Membrane protein-like protein</fullName>
    </submittedName>
</protein>
<sequence length="1294" mass="145043">MKFCSLKWLKRIYALIAVKLFILAFLLTLSRIIFVRIDDYKIYAMQWLSSEYNVNLTFEDISAGIDFSGLILNVSGIELVDSVDLPYQFKLDHLFIYLNFWQSLSEQTLVFNRISAQGADITIKPTGKNNAKSESSSVTTAALQKILLVQLSKFSIKDSQLHFTDPLQRNKTVVIEKLNWINEEGRHQGRGYASMLNGLADNSLNFVVDLVGQNEPLAGHLYVAADNFNISHYLTAQVNPNAQLFDAVLGFKAWAEFSSNRLQKLQLQLNNTQLHWSQLGQDYLWKINSGLVQFTNTNDAWLLDSYNLDIESNQKKMQGLNVQGHGTAASAYFALDGVNIKDLMPLYLLRSDLQAKTINSLSAFDLNARLDDFSLFKNSADKLQFSAHLSQFKSEPQGAMPGISDAQIDVIGDLSKGKLNITLPKQSLTFDGQFSREMPLESAQLDLQWLQMPTGFKVFSEHTVLNTRDLNSTTAFSLFFPNQDQKNQSPFLSLYSYADLNDASKAQYYLPVKALGNKVFNYLQPTLKKGQVKGAKILWYGALNQYPYGQNNGIFQAWVPLRGSEYDFYGDWQGLTNLDLDILFENDGLTMNAHSASLQEVEVKKLTASIDHLNPNGILTVNAEITEDAQKISDYLKASPLKESVGKALSVIEVEKKLTGALTLTIPFNQKTQKSKTLGTIQLAKNNVNIKLAEDLILPLKNVRGEFSFINGNLMANNLQGQLFEQPIQISFNSEAQQDRYQVNADLSGNWDLMGLTDAQTILNPLKISGQLDWAAAINFDNFLASGYQYNVAFNSATRGVDIALPYPFEKNALQSWPTDIVVSGDQNSSTIEAKIKNTLWFSGIVDYREKHNNIPYFVLNIGTDNVSEIDKTKQVINVNLDNLNIASWYQKWVLFDKWRGKLKTQGKSSQRIKLDEINVSIQHADLFSQPLNNLKVRAVNDHKKWDMAVDSDNLQTAVELRNGEPMRLDFDIKKLNFHSLDLSNINADQGLDSNNQAQDRNLLKDYPEILVDCLECIYGDINLSPMRLHIFPNKKNLNINYIKIGNEKEFTEISGVWDQYKTNLIVKSVGNEVNDIVKRLGYSSPMIYSKAELSGALNWIGAPWSFNLDSLKGTFSAKLTDGAITEVNDNGARLLSLFSLDGIRRTLNNEFNNVFSKGLNFDQANFSGSITDGIVKNDDFYLNGSAGKISGKGLIDLPNNDTNYQISYSPAITSSLPVLTAFVISPLTGAAVFMLAKILEPVVETIIRVDFTVKGPLNSPEIKLINRKKGKVTLQNTEVLHAIEELKQKNAKS</sequence>
<dbReference type="InterPro" id="IPR011836">
    <property type="entry name" value="YhdP"/>
</dbReference>
<gene>
    <name evidence="3" type="ordered locus">Ping_1127</name>
</gene>